<evidence type="ECO:0000259" key="2">
    <source>
        <dbReference type="Pfam" id="PF08241"/>
    </source>
</evidence>
<organism evidence="3 4">
    <name type="scientific">Pelagomonas calceolata</name>
    <dbReference type="NCBI Taxonomy" id="35677"/>
    <lineage>
        <taxon>Eukaryota</taxon>
        <taxon>Sar</taxon>
        <taxon>Stramenopiles</taxon>
        <taxon>Ochrophyta</taxon>
        <taxon>Pelagophyceae</taxon>
        <taxon>Pelagomonadales</taxon>
        <taxon>Pelagomonadaceae</taxon>
        <taxon>Pelagomonas</taxon>
    </lineage>
</organism>
<dbReference type="OrthoDB" id="3647at2759"/>
<proteinExistence type="predicted"/>
<dbReference type="PANTHER" id="PTHR43591">
    <property type="entry name" value="METHYLTRANSFERASE"/>
    <property type="match status" value="1"/>
</dbReference>
<feature type="signal peptide" evidence="1">
    <location>
        <begin position="1"/>
        <end position="20"/>
    </location>
</feature>
<dbReference type="InterPro" id="IPR013216">
    <property type="entry name" value="Methyltransf_11"/>
</dbReference>
<dbReference type="Proteomes" id="UP000789595">
    <property type="component" value="Unassembled WGS sequence"/>
</dbReference>
<dbReference type="EMBL" id="CAKKNE010000002">
    <property type="protein sequence ID" value="CAH0367888.1"/>
    <property type="molecule type" value="Genomic_DNA"/>
</dbReference>
<dbReference type="GO" id="GO:0008425">
    <property type="term" value="F:2-methoxy-6-polyprenyl-1,4-benzoquinol methyltransferase activity"/>
    <property type="evidence" value="ECO:0007669"/>
    <property type="project" value="TreeGrafter"/>
</dbReference>
<dbReference type="CDD" id="cd02440">
    <property type="entry name" value="AdoMet_MTases"/>
    <property type="match status" value="1"/>
</dbReference>
<name>A0A8J2S9Z7_9STRA</name>
<dbReference type="InterPro" id="IPR029063">
    <property type="entry name" value="SAM-dependent_MTases_sf"/>
</dbReference>
<feature type="chain" id="PRO_5035241995" description="Methyltransferase type 11 domain-containing protein" evidence="1">
    <location>
        <begin position="21"/>
        <end position="320"/>
    </location>
</feature>
<accession>A0A8J2S9Z7</accession>
<dbReference type="SUPFAM" id="SSF53335">
    <property type="entry name" value="S-adenosyl-L-methionine-dependent methyltransferases"/>
    <property type="match status" value="1"/>
</dbReference>
<feature type="domain" description="Methyltransferase type 11" evidence="2">
    <location>
        <begin position="88"/>
        <end position="192"/>
    </location>
</feature>
<evidence type="ECO:0000313" key="3">
    <source>
        <dbReference type="EMBL" id="CAH0367888.1"/>
    </source>
</evidence>
<dbReference type="AlphaFoldDB" id="A0A8J2S9Z7"/>
<keyword evidence="1" id="KW-0732">Signal</keyword>
<dbReference type="PANTHER" id="PTHR43591:SF24">
    <property type="entry name" value="2-METHOXY-6-POLYPRENYL-1,4-BENZOQUINOL METHYLASE, MITOCHONDRIAL"/>
    <property type="match status" value="1"/>
</dbReference>
<dbReference type="GO" id="GO:0008757">
    <property type="term" value="F:S-adenosylmethionine-dependent methyltransferase activity"/>
    <property type="evidence" value="ECO:0007669"/>
    <property type="project" value="InterPro"/>
</dbReference>
<keyword evidence="4" id="KW-1185">Reference proteome</keyword>
<reference evidence="3" key="1">
    <citation type="submission" date="2021-11" db="EMBL/GenBank/DDBJ databases">
        <authorList>
            <consortium name="Genoscope - CEA"/>
            <person name="William W."/>
        </authorList>
    </citation>
    <scope>NUCLEOTIDE SEQUENCE</scope>
</reference>
<evidence type="ECO:0000256" key="1">
    <source>
        <dbReference type="SAM" id="SignalP"/>
    </source>
</evidence>
<gene>
    <name evidence="3" type="ORF">PECAL_2P09300</name>
</gene>
<protein>
    <recommendedName>
        <fullName evidence="2">Methyltransferase type 11 domain-containing protein</fullName>
    </recommendedName>
</protein>
<sequence length="320" mass="34407">MTRLALKFALVVTAAWPAIALSTSASCGQEKDAFTDLEYVNWQRAVDAYDKGFGPLTSQAVPTLLDRAGFQKDGVLLSGMLKEVGSLLDVACGPGQVLDAAIALAGSGGAYTALDFSPNFLRLAQERLSAKYPNTPDRVTLKFALGDAQAMPLRAAAFDAVTSNFGILHLSDPDAFLAESYRVLKPGGRLAFSAWAAPPATEGFDLVLGAVNAAGNPNVPLPAGPPFFQYADPATVRRALAKAGFVDVDVTTVDWMEWHVDSADELYEIFLEGTARTRELLRGQTETEAEAVREELRRRFRERRGALRMPAVVSSGQKPL</sequence>
<dbReference type="PROSITE" id="PS51257">
    <property type="entry name" value="PROKAR_LIPOPROTEIN"/>
    <property type="match status" value="1"/>
</dbReference>
<evidence type="ECO:0000313" key="4">
    <source>
        <dbReference type="Proteomes" id="UP000789595"/>
    </source>
</evidence>
<comment type="caution">
    <text evidence="3">The sequence shown here is derived from an EMBL/GenBank/DDBJ whole genome shotgun (WGS) entry which is preliminary data.</text>
</comment>
<dbReference type="Pfam" id="PF08241">
    <property type="entry name" value="Methyltransf_11"/>
    <property type="match status" value="1"/>
</dbReference>
<dbReference type="Gene3D" id="3.40.50.150">
    <property type="entry name" value="Vaccinia Virus protein VP39"/>
    <property type="match status" value="1"/>
</dbReference>